<feature type="DNA-binding region" description="H-T-H motif" evidence="2">
    <location>
        <begin position="48"/>
        <end position="67"/>
    </location>
</feature>
<evidence type="ECO:0000259" key="3">
    <source>
        <dbReference type="PROSITE" id="PS50977"/>
    </source>
</evidence>
<dbReference type="Gene3D" id="1.10.10.60">
    <property type="entry name" value="Homeodomain-like"/>
    <property type="match status" value="1"/>
</dbReference>
<feature type="domain" description="HTH tetR-type" evidence="3">
    <location>
        <begin position="25"/>
        <end position="85"/>
    </location>
</feature>
<dbReference type="Pfam" id="PF00440">
    <property type="entry name" value="TetR_N"/>
    <property type="match status" value="1"/>
</dbReference>
<name>A0A7K0DSR8_9NOCA</name>
<gene>
    <name evidence="4" type="ORF">NRB56_34570</name>
</gene>
<accession>A0A7K0DSR8</accession>
<dbReference type="PROSITE" id="PS50977">
    <property type="entry name" value="HTH_TETR_2"/>
    <property type="match status" value="1"/>
</dbReference>
<protein>
    <recommendedName>
        <fullName evidence="3">HTH tetR-type domain-containing protein</fullName>
    </recommendedName>
</protein>
<comment type="caution">
    <text evidence="4">The sequence shown here is derived from an EMBL/GenBank/DDBJ whole genome shotgun (WGS) entry which is preliminary data.</text>
</comment>
<sequence length="214" mass="23282">MGIEVPMLADMAASVPPGLRERKKLDTRMALSDAALVLMFERGLENVVREDIAAQAGVSVRTFTNYFANKYEALAYRQIERMRRTVEMLRARPAGEPLWEAVTAAVLAPLVDDGVNRRPPTREQLAEAAKLTAVPEVYAAFTREVTGDLAAAVAARTGTDAERDLYPRLVAGAVVVAYQAAIEVYVRAEPPVFLTVPLREAFTRIAAGLPDPSA</sequence>
<dbReference type="GO" id="GO:0003677">
    <property type="term" value="F:DNA binding"/>
    <property type="evidence" value="ECO:0007669"/>
    <property type="project" value="UniProtKB-UniRule"/>
</dbReference>
<evidence type="ECO:0000256" key="2">
    <source>
        <dbReference type="PROSITE-ProRule" id="PRU00335"/>
    </source>
</evidence>
<keyword evidence="5" id="KW-1185">Reference proteome</keyword>
<evidence type="ECO:0000313" key="4">
    <source>
        <dbReference type="EMBL" id="MQY27874.1"/>
    </source>
</evidence>
<proteinExistence type="predicted"/>
<dbReference type="AlphaFoldDB" id="A0A7K0DSR8"/>
<dbReference type="EMBL" id="WEGI01000007">
    <property type="protein sequence ID" value="MQY27874.1"/>
    <property type="molecule type" value="Genomic_DNA"/>
</dbReference>
<dbReference type="SUPFAM" id="SSF46689">
    <property type="entry name" value="Homeodomain-like"/>
    <property type="match status" value="1"/>
</dbReference>
<dbReference type="InterPro" id="IPR001647">
    <property type="entry name" value="HTH_TetR"/>
</dbReference>
<dbReference type="InterPro" id="IPR009057">
    <property type="entry name" value="Homeodomain-like_sf"/>
</dbReference>
<evidence type="ECO:0000313" key="5">
    <source>
        <dbReference type="Proteomes" id="UP000431401"/>
    </source>
</evidence>
<evidence type="ECO:0000256" key="1">
    <source>
        <dbReference type="ARBA" id="ARBA00023125"/>
    </source>
</evidence>
<dbReference type="Proteomes" id="UP000431401">
    <property type="component" value="Unassembled WGS sequence"/>
</dbReference>
<dbReference type="InterPro" id="IPR041347">
    <property type="entry name" value="MftR_C"/>
</dbReference>
<reference evidence="4 5" key="1">
    <citation type="submission" date="2019-10" db="EMBL/GenBank/DDBJ databases">
        <title>Nocardia macrotermitis sp. nov. and Nocardia aurantia sp. nov., isolated from the gut of fungus growing-termite Macrotermes natalensis.</title>
        <authorList>
            <person name="Benndorf R."/>
            <person name="Schwitalla J."/>
            <person name="Martin K."/>
            <person name="De Beer W."/>
            <person name="Kaster A.-K."/>
            <person name="Vollmers J."/>
            <person name="Poulsen M."/>
            <person name="Beemelmanns C."/>
        </authorList>
    </citation>
    <scope>NUCLEOTIDE SEQUENCE [LARGE SCALE GENOMIC DNA]</scope>
    <source>
        <strain evidence="4 5">RB56</strain>
    </source>
</reference>
<organism evidence="4 5">
    <name type="scientific">Nocardia aurantia</name>
    <dbReference type="NCBI Taxonomy" id="2585199"/>
    <lineage>
        <taxon>Bacteria</taxon>
        <taxon>Bacillati</taxon>
        <taxon>Actinomycetota</taxon>
        <taxon>Actinomycetes</taxon>
        <taxon>Mycobacteriales</taxon>
        <taxon>Nocardiaceae</taxon>
        <taxon>Nocardia</taxon>
    </lineage>
</organism>
<keyword evidence="1 2" id="KW-0238">DNA-binding</keyword>
<dbReference type="Gene3D" id="1.10.357.10">
    <property type="entry name" value="Tetracycline Repressor, domain 2"/>
    <property type="match status" value="1"/>
</dbReference>
<dbReference type="Pfam" id="PF17754">
    <property type="entry name" value="TetR_C_14"/>
    <property type="match status" value="1"/>
</dbReference>